<evidence type="ECO:0000313" key="3">
    <source>
        <dbReference type="Proteomes" id="UP001262410"/>
    </source>
</evidence>
<feature type="domain" description="HTH luxR-type" evidence="1">
    <location>
        <begin position="319"/>
        <end position="376"/>
    </location>
</feature>
<dbReference type="InterPro" id="IPR000792">
    <property type="entry name" value="Tscrpt_reg_LuxR_C"/>
</dbReference>
<organism evidence="2 3">
    <name type="scientific">Inquilinus ginsengisoli</name>
    <dbReference type="NCBI Taxonomy" id="363840"/>
    <lineage>
        <taxon>Bacteria</taxon>
        <taxon>Pseudomonadati</taxon>
        <taxon>Pseudomonadota</taxon>
        <taxon>Alphaproteobacteria</taxon>
        <taxon>Rhodospirillales</taxon>
        <taxon>Rhodospirillaceae</taxon>
        <taxon>Inquilinus</taxon>
    </lineage>
</organism>
<dbReference type="Proteomes" id="UP001262410">
    <property type="component" value="Unassembled WGS sequence"/>
</dbReference>
<proteinExistence type="predicted"/>
<dbReference type="Gene3D" id="1.10.10.10">
    <property type="entry name" value="Winged helix-like DNA-binding domain superfamily/Winged helix DNA-binding domain"/>
    <property type="match status" value="1"/>
</dbReference>
<dbReference type="SUPFAM" id="SSF46894">
    <property type="entry name" value="C-terminal effector domain of the bipartite response regulators"/>
    <property type="match status" value="1"/>
</dbReference>
<sequence>MDRADAILEAVQRTYDAAVSPDAWPSALEAITDTARGLRGFLVVENRLQQRVELCLLARHDPVHVERFAAAAEAGMLPSWISGIGVGRAVRSSAMQTDRDYARSDFYNEVVRRNGCYHGAVAQVSDTPTHRGVLSLCRARGWDDYGDEDVAALQVVLPHLTRALQLRERIGDADLRAADAEAVLDRLDAGVILADAGARPICLNRRAEAIIAQTDGLSSGPAGLAAALPEETRRLQHAIALAAAVGAAVAGLDAASRAASAGTRMQVSRPSGRCPLLVTVIPIRGAVAEGRRRPAPQVAIFVTDPDRVDVPAAASLQERFGLTAAEAAFAVEIGRGDGLQAVAERLSIARSTARTHLTRIFDKTGTSRQAELVRLLMRCDQPMLRDG</sequence>
<reference evidence="2 3" key="1">
    <citation type="submission" date="2023-07" db="EMBL/GenBank/DDBJ databases">
        <title>Sorghum-associated microbial communities from plants grown in Nebraska, USA.</title>
        <authorList>
            <person name="Schachtman D."/>
        </authorList>
    </citation>
    <scope>NUCLEOTIDE SEQUENCE [LARGE SCALE GENOMIC DNA]</scope>
    <source>
        <strain evidence="2 3">584</strain>
    </source>
</reference>
<name>A0ABU1JKI5_9PROT</name>
<accession>A0ABU1JKI5</accession>
<dbReference type="SMART" id="SM00421">
    <property type="entry name" value="HTH_LUXR"/>
    <property type="match status" value="1"/>
</dbReference>
<dbReference type="GO" id="GO:0003677">
    <property type="term" value="F:DNA binding"/>
    <property type="evidence" value="ECO:0007669"/>
    <property type="project" value="UniProtKB-KW"/>
</dbReference>
<gene>
    <name evidence="2" type="ORF">E9232_000578</name>
</gene>
<protein>
    <submittedName>
        <fullName evidence="2">DNA-binding CsgD family transcriptional regulator</fullName>
    </submittedName>
</protein>
<dbReference type="InterPro" id="IPR016032">
    <property type="entry name" value="Sig_transdc_resp-reg_C-effctor"/>
</dbReference>
<comment type="caution">
    <text evidence="2">The sequence shown here is derived from an EMBL/GenBank/DDBJ whole genome shotgun (WGS) entry which is preliminary data.</text>
</comment>
<evidence type="ECO:0000259" key="1">
    <source>
        <dbReference type="SMART" id="SM00421"/>
    </source>
</evidence>
<dbReference type="InterPro" id="IPR036388">
    <property type="entry name" value="WH-like_DNA-bd_sf"/>
</dbReference>
<keyword evidence="3" id="KW-1185">Reference proteome</keyword>
<dbReference type="EMBL" id="JAVDPW010000001">
    <property type="protein sequence ID" value="MDR6288079.1"/>
    <property type="molecule type" value="Genomic_DNA"/>
</dbReference>
<dbReference type="RefSeq" id="WP_309792028.1">
    <property type="nucleotide sequence ID" value="NZ_JAVDPW010000001.1"/>
</dbReference>
<keyword evidence="2" id="KW-0238">DNA-binding</keyword>
<evidence type="ECO:0000313" key="2">
    <source>
        <dbReference type="EMBL" id="MDR6288079.1"/>
    </source>
</evidence>